<dbReference type="AlphaFoldDB" id="A0A0F9I9H5"/>
<evidence type="ECO:0000313" key="1">
    <source>
        <dbReference type="EMBL" id="KKM16339.1"/>
    </source>
</evidence>
<accession>A0A0F9I9H5</accession>
<evidence type="ECO:0008006" key="2">
    <source>
        <dbReference type="Google" id="ProtNLM"/>
    </source>
</evidence>
<comment type="caution">
    <text evidence="1">The sequence shown here is derived from an EMBL/GenBank/DDBJ whole genome shotgun (WGS) entry which is preliminary data.</text>
</comment>
<protein>
    <recommendedName>
        <fullName evidence="2">Transglutaminase-like domain-containing protein</fullName>
    </recommendedName>
</protein>
<reference evidence="1" key="1">
    <citation type="journal article" date="2015" name="Nature">
        <title>Complex archaea that bridge the gap between prokaryotes and eukaryotes.</title>
        <authorList>
            <person name="Spang A."/>
            <person name="Saw J.H."/>
            <person name="Jorgensen S.L."/>
            <person name="Zaremba-Niedzwiedzka K."/>
            <person name="Martijn J."/>
            <person name="Lind A.E."/>
            <person name="van Eijk R."/>
            <person name="Schleper C."/>
            <person name="Guy L."/>
            <person name="Ettema T.J."/>
        </authorList>
    </citation>
    <scope>NUCLEOTIDE SEQUENCE</scope>
</reference>
<sequence>MIISPRVTSPNYTDFSSLSALLAGPRFAGKTGEDLAVALWELLVDEQEGIYHFWPPTERLTGRKVRDPLKLLNCFGWCLCGDNANLLATLHKAAGLEDARCVGLKGHVVEEAYYDGAWHLLDADLRAFHRRHPPEQDTIASGEDCMADATLILSQQHPSDPFYRPDVSLENMAGLYDCAASTWQCVDEHVHTMDFVLRPGERLVRGTQPEGKWTWFDSFAEASG</sequence>
<proteinExistence type="predicted"/>
<dbReference type="EMBL" id="LAZR01014696">
    <property type="protein sequence ID" value="KKM16339.1"/>
    <property type="molecule type" value="Genomic_DNA"/>
</dbReference>
<organism evidence="1">
    <name type="scientific">marine sediment metagenome</name>
    <dbReference type="NCBI Taxonomy" id="412755"/>
    <lineage>
        <taxon>unclassified sequences</taxon>
        <taxon>metagenomes</taxon>
        <taxon>ecological metagenomes</taxon>
    </lineage>
</organism>
<gene>
    <name evidence="1" type="ORF">LCGC14_1686810</name>
</gene>
<feature type="non-terminal residue" evidence="1">
    <location>
        <position position="224"/>
    </location>
</feature>
<name>A0A0F9I9H5_9ZZZZ</name>